<reference evidence="2 3" key="1">
    <citation type="submission" date="2018-04" db="EMBL/GenBank/DDBJ databases">
        <title>Chitinophaga fuyangensis sp. nov., isolated from soil in a chemical factory.</title>
        <authorList>
            <person name="Chen K."/>
        </authorList>
    </citation>
    <scope>NUCLEOTIDE SEQUENCE [LARGE SCALE GENOMIC DNA]</scope>
    <source>
        <strain evidence="2 3">LY-1</strain>
    </source>
</reference>
<sequence length="267" mass="30725">MISLIVATVGNKTDELRRLFESLERQRFTDYEVIVVSQDNHDVVGGIVSEFRGTALQVRLNRRGLAYARNEGIRYLSQRSGIVSFPDDDCWFPEDGLSIIAESFNQNPSEVLSFRIYDPLTNNFYKGYPERPDGNLSWTQIFKKCSIELFFRLDVVKKGIRFDERFGLGGNYPSGEENIFLADVKHAGMTISYLPVTVIHHLKPQRKSRLSFAQLMSKGPMFNRMFNKGTALILLTAFIIKKRSFAEHGWAVFNLYRETLKFNKKAD</sequence>
<evidence type="ECO:0000313" key="3">
    <source>
        <dbReference type="Proteomes" id="UP000244450"/>
    </source>
</evidence>
<dbReference type="OrthoDB" id="597270at2"/>
<dbReference type="RefSeq" id="WP_108684762.1">
    <property type="nucleotide sequence ID" value="NZ_QCYK01000001.1"/>
</dbReference>
<accession>A0A2T7BKG4</accession>
<dbReference type="InterPro" id="IPR029044">
    <property type="entry name" value="Nucleotide-diphossugar_trans"/>
</dbReference>
<dbReference type="CDD" id="cd00761">
    <property type="entry name" value="Glyco_tranf_GTA_type"/>
    <property type="match status" value="1"/>
</dbReference>
<name>A0A2T7BKG4_9BACT</name>
<organism evidence="2 3">
    <name type="scientific">Chitinophaga parva</name>
    <dbReference type="NCBI Taxonomy" id="2169414"/>
    <lineage>
        <taxon>Bacteria</taxon>
        <taxon>Pseudomonadati</taxon>
        <taxon>Bacteroidota</taxon>
        <taxon>Chitinophagia</taxon>
        <taxon>Chitinophagales</taxon>
        <taxon>Chitinophagaceae</taxon>
        <taxon>Chitinophaga</taxon>
    </lineage>
</organism>
<dbReference type="GO" id="GO:0016740">
    <property type="term" value="F:transferase activity"/>
    <property type="evidence" value="ECO:0007669"/>
    <property type="project" value="UniProtKB-KW"/>
</dbReference>
<keyword evidence="2" id="KW-0808">Transferase</keyword>
<dbReference type="Gene3D" id="3.90.550.10">
    <property type="entry name" value="Spore Coat Polysaccharide Biosynthesis Protein SpsA, Chain A"/>
    <property type="match status" value="1"/>
</dbReference>
<gene>
    <name evidence="2" type="ORF">DCC81_01160</name>
</gene>
<dbReference type="InterPro" id="IPR001173">
    <property type="entry name" value="Glyco_trans_2-like"/>
</dbReference>
<dbReference type="Proteomes" id="UP000244450">
    <property type="component" value="Unassembled WGS sequence"/>
</dbReference>
<protein>
    <submittedName>
        <fullName evidence="2">Glycosyltransferase family 2 protein</fullName>
    </submittedName>
</protein>
<dbReference type="EMBL" id="QCYK01000001">
    <property type="protein sequence ID" value="PUZ28121.1"/>
    <property type="molecule type" value="Genomic_DNA"/>
</dbReference>
<keyword evidence="3" id="KW-1185">Reference proteome</keyword>
<evidence type="ECO:0000313" key="2">
    <source>
        <dbReference type="EMBL" id="PUZ28121.1"/>
    </source>
</evidence>
<dbReference type="PANTHER" id="PTHR43685:SF2">
    <property type="entry name" value="GLYCOSYLTRANSFERASE 2-LIKE DOMAIN-CONTAINING PROTEIN"/>
    <property type="match status" value="1"/>
</dbReference>
<proteinExistence type="predicted"/>
<dbReference type="AlphaFoldDB" id="A0A2T7BKG4"/>
<dbReference type="SUPFAM" id="SSF53448">
    <property type="entry name" value="Nucleotide-diphospho-sugar transferases"/>
    <property type="match status" value="1"/>
</dbReference>
<dbReference type="InterPro" id="IPR050834">
    <property type="entry name" value="Glycosyltransf_2"/>
</dbReference>
<dbReference type="Pfam" id="PF00535">
    <property type="entry name" value="Glycos_transf_2"/>
    <property type="match status" value="1"/>
</dbReference>
<evidence type="ECO:0000259" key="1">
    <source>
        <dbReference type="Pfam" id="PF00535"/>
    </source>
</evidence>
<feature type="domain" description="Glycosyltransferase 2-like" evidence="1">
    <location>
        <begin position="5"/>
        <end position="132"/>
    </location>
</feature>
<dbReference type="PANTHER" id="PTHR43685">
    <property type="entry name" value="GLYCOSYLTRANSFERASE"/>
    <property type="match status" value="1"/>
</dbReference>
<comment type="caution">
    <text evidence="2">The sequence shown here is derived from an EMBL/GenBank/DDBJ whole genome shotgun (WGS) entry which is preliminary data.</text>
</comment>